<protein>
    <submittedName>
        <fullName evidence="1">Uncharacterized protein</fullName>
    </submittedName>
</protein>
<dbReference type="AlphaFoldDB" id="A0A804P1L9"/>
<dbReference type="Proteomes" id="UP000007305">
    <property type="component" value="Chromosome 4"/>
</dbReference>
<dbReference type="Gramene" id="Zm00001eb202190_T001">
    <property type="protein sequence ID" value="Zm00001eb202190_P001"/>
    <property type="gene ID" value="Zm00001eb202190"/>
</dbReference>
<evidence type="ECO:0000313" key="1">
    <source>
        <dbReference type="EnsemblPlants" id="Zm00001eb202190_P001"/>
    </source>
</evidence>
<proteinExistence type="predicted"/>
<reference evidence="2" key="1">
    <citation type="journal article" date="2009" name="Science">
        <title>The B73 maize genome: complexity, diversity, and dynamics.</title>
        <authorList>
            <person name="Schnable P.S."/>
            <person name="Ware D."/>
            <person name="Fulton R.S."/>
            <person name="Stein J.C."/>
            <person name="Wei F."/>
            <person name="Pasternak S."/>
            <person name="Liang C."/>
            <person name="Zhang J."/>
            <person name="Fulton L."/>
            <person name="Graves T.A."/>
            <person name="Minx P."/>
            <person name="Reily A.D."/>
            <person name="Courtney L."/>
            <person name="Kruchowski S.S."/>
            <person name="Tomlinson C."/>
            <person name="Strong C."/>
            <person name="Delehaunty K."/>
            <person name="Fronick C."/>
            <person name="Courtney B."/>
            <person name="Rock S.M."/>
            <person name="Belter E."/>
            <person name="Du F."/>
            <person name="Kim K."/>
            <person name="Abbott R.M."/>
            <person name="Cotton M."/>
            <person name="Levy A."/>
            <person name="Marchetto P."/>
            <person name="Ochoa K."/>
            <person name="Jackson S.M."/>
            <person name="Gillam B."/>
            <person name="Chen W."/>
            <person name="Yan L."/>
            <person name="Higginbotham J."/>
            <person name="Cardenas M."/>
            <person name="Waligorski J."/>
            <person name="Applebaum E."/>
            <person name="Phelps L."/>
            <person name="Falcone J."/>
            <person name="Kanchi K."/>
            <person name="Thane T."/>
            <person name="Scimone A."/>
            <person name="Thane N."/>
            <person name="Henke J."/>
            <person name="Wang T."/>
            <person name="Ruppert J."/>
            <person name="Shah N."/>
            <person name="Rotter K."/>
            <person name="Hodges J."/>
            <person name="Ingenthron E."/>
            <person name="Cordes M."/>
            <person name="Kohlberg S."/>
            <person name="Sgro J."/>
            <person name="Delgado B."/>
            <person name="Mead K."/>
            <person name="Chinwalla A."/>
            <person name="Leonard S."/>
            <person name="Crouse K."/>
            <person name="Collura K."/>
            <person name="Kudrna D."/>
            <person name="Currie J."/>
            <person name="He R."/>
            <person name="Angelova A."/>
            <person name="Rajasekar S."/>
            <person name="Mueller T."/>
            <person name="Lomeli R."/>
            <person name="Scara G."/>
            <person name="Ko A."/>
            <person name="Delaney K."/>
            <person name="Wissotski M."/>
            <person name="Lopez G."/>
            <person name="Campos D."/>
            <person name="Braidotti M."/>
            <person name="Ashley E."/>
            <person name="Golser W."/>
            <person name="Kim H."/>
            <person name="Lee S."/>
            <person name="Lin J."/>
            <person name="Dujmic Z."/>
            <person name="Kim W."/>
            <person name="Talag J."/>
            <person name="Zuccolo A."/>
            <person name="Fan C."/>
            <person name="Sebastian A."/>
            <person name="Kramer M."/>
            <person name="Spiegel L."/>
            <person name="Nascimento L."/>
            <person name="Zutavern T."/>
            <person name="Miller B."/>
            <person name="Ambroise C."/>
            <person name="Muller S."/>
            <person name="Spooner W."/>
            <person name="Narechania A."/>
            <person name="Ren L."/>
            <person name="Wei S."/>
            <person name="Kumari S."/>
            <person name="Faga B."/>
            <person name="Levy M.J."/>
            <person name="McMahan L."/>
            <person name="Van Buren P."/>
            <person name="Vaughn M.W."/>
            <person name="Ying K."/>
            <person name="Yeh C.-T."/>
            <person name="Emrich S.J."/>
            <person name="Jia Y."/>
            <person name="Kalyanaraman A."/>
            <person name="Hsia A.-P."/>
            <person name="Barbazuk W.B."/>
            <person name="Baucom R.S."/>
            <person name="Brutnell T.P."/>
            <person name="Carpita N.C."/>
            <person name="Chaparro C."/>
            <person name="Chia J.-M."/>
            <person name="Deragon J.-M."/>
            <person name="Estill J.C."/>
            <person name="Fu Y."/>
            <person name="Jeddeloh J.A."/>
            <person name="Han Y."/>
            <person name="Lee H."/>
            <person name="Li P."/>
            <person name="Lisch D.R."/>
            <person name="Liu S."/>
            <person name="Liu Z."/>
            <person name="Nagel D.H."/>
            <person name="McCann M.C."/>
            <person name="SanMiguel P."/>
            <person name="Myers A.M."/>
            <person name="Nettleton D."/>
            <person name="Nguyen J."/>
            <person name="Penning B.W."/>
            <person name="Ponnala L."/>
            <person name="Schneider K.L."/>
            <person name="Schwartz D.C."/>
            <person name="Sharma A."/>
            <person name="Soderlund C."/>
            <person name="Springer N.M."/>
            <person name="Sun Q."/>
            <person name="Wang H."/>
            <person name="Waterman M."/>
            <person name="Westerman R."/>
            <person name="Wolfgruber T.K."/>
            <person name="Yang L."/>
            <person name="Yu Y."/>
            <person name="Zhang L."/>
            <person name="Zhou S."/>
            <person name="Zhu Q."/>
            <person name="Bennetzen J.L."/>
            <person name="Dawe R.K."/>
            <person name="Jiang J."/>
            <person name="Jiang N."/>
            <person name="Presting G.G."/>
            <person name="Wessler S.R."/>
            <person name="Aluru S."/>
            <person name="Martienssen R.A."/>
            <person name="Clifton S.W."/>
            <person name="McCombie W.R."/>
            <person name="Wing R.A."/>
            <person name="Wilson R.K."/>
        </authorList>
    </citation>
    <scope>NUCLEOTIDE SEQUENCE [LARGE SCALE GENOMIC DNA]</scope>
    <source>
        <strain evidence="2">cv. B73</strain>
    </source>
</reference>
<name>A0A804P1L9_MAIZE</name>
<keyword evidence="2" id="KW-1185">Reference proteome</keyword>
<evidence type="ECO:0000313" key="2">
    <source>
        <dbReference type="Proteomes" id="UP000007305"/>
    </source>
</evidence>
<organism evidence="1 2">
    <name type="scientific">Zea mays</name>
    <name type="common">Maize</name>
    <dbReference type="NCBI Taxonomy" id="4577"/>
    <lineage>
        <taxon>Eukaryota</taxon>
        <taxon>Viridiplantae</taxon>
        <taxon>Streptophyta</taxon>
        <taxon>Embryophyta</taxon>
        <taxon>Tracheophyta</taxon>
        <taxon>Spermatophyta</taxon>
        <taxon>Magnoliopsida</taxon>
        <taxon>Liliopsida</taxon>
        <taxon>Poales</taxon>
        <taxon>Poaceae</taxon>
        <taxon>PACMAD clade</taxon>
        <taxon>Panicoideae</taxon>
        <taxon>Andropogonodae</taxon>
        <taxon>Andropogoneae</taxon>
        <taxon>Tripsacinae</taxon>
        <taxon>Zea</taxon>
    </lineage>
</organism>
<dbReference type="EnsemblPlants" id="Zm00001eb202190_T001">
    <property type="protein sequence ID" value="Zm00001eb202190_P001"/>
    <property type="gene ID" value="Zm00001eb202190"/>
</dbReference>
<reference evidence="1" key="2">
    <citation type="submission" date="2019-07" db="EMBL/GenBank/DDBJ databases">
        <authorList>
            <person name="Seetharam A."/>
            <person name="Woodhouse M."/>
            <person name="Cannon E."/>
        </authorList>
    </citation>
    <scope>NUCLEOTIDE SEQUENCE [LARGE SCALE GENOMIC DNA]</scope>
    <source>
        <strain evidence="1">cv. B73</strain>
    </source>
</reference>
<reference evidence="1" key="3">
    <citation type="submission" date="2021-05" db="UniProtKB">
        <authorList>
            <consortium name="EnsemblPlants"/>
        </authorList>
    </citation>
    <scope>IDENTIFICATION</scope>
    <source>
        <strain evidence="1">cv. B73</strain>
    </source>
</reference>
<sequence>MWCEDERVVAHGRPKRSRRAWLAAARRALNARGEGACCCGVQLAAQVGGGARYATRERGSSSDVRQQSKGGARCRGLLAMVVELAAGGTFGQGKKWGELCWNFWAPWRKSGGAAPGTGSWAPWGIWGCYTGRAKLG</sequence>
<dbReference type="InParanoid" id="A0A804P1L9"/>
<accession>A0A804P1L9</accession>